<accession>A0ABV6YU56</accession>
<evidence type="ECO:0000313" key="2">
    <source>
        <dbReference type="EMBL" id="MFC1849719.1"/>
    </source>
</evidence>
<keyword evidence="3" id="KW-1185">Reference proteome</keyword>
<dbReference type="Gene3D" id="3.90.226.10">
    <property type="entry name" value="2-enoyl-CoA Hydratase, Chain A, domain 1"/>
    <property type="match status" value="1"/>
</dbReference>
<evidence type="ECO:0000313" key="3">
    <source>
        <dbReference type="Proteomes" id="UP001594351"/>
    </source>
</evidence>
<proteinExistence type="predicted"/>
<comment type="caution">
    <text evidence="2">The sequence shown here is derived from an EMBL/GenBank/DDBJ whole genome shotgun (WGS) entry which is preliminary data.</text>
</comment>
<dbReference type="SUPFAM" id="SSF52096">
    <property type="entry name" value="ClpP/crotonase"/>
    <property type="match status" value="1"/>
</dbReference>
<gene>
    <name evidence="2" type="ORF">ACFL27_05865</name>
</gene>
<dbReference type="Proteomes" id="UP001594351">
    <property type="component" value="Unassembled WGS sequence"/>
</dbReference>
<reference evidence="2 3" key="1">
    <citation type="submission" date="2024-09" db="EMBL/GenBank/DDBJ databases">
        <title>Laminarin stimulates single cell rates of sulfate reduction while oxygen inhibits transcriptomic activity in coastal marine sediment.</title>
        <authorList>
            <person name="Lindsay M."/>
            <person name="Orcutt B."/>
            <person name="Emerson D."/>
            <person name="Stepanauskas R."/>
            <person name="D'Angelo T."/>
        </authorList>
    </citation>
    <scope>NUCLEOTIDE SEQUENCE [LARGE SCALE GENOMIC DNA]</scope>
    <source>
        <strain evidence="2">SAG AM-311-K15</strain>
    </source>
</reference>
<dbReference type="EMBL" id="JBHPBY010000055">
    <property type="protein sequence ID" value="MFC1849719.1"/>
    <property type="molecule type" value="Genomic_DNA"/>
</dbReference>
<dbReference type="InterPro" id="IPR005151">
    <property type="entry name" value="Tail-specific_protease"/>
</dbReference>
<feature type="domain" description="Tail specific protease" evidence="1">
    <location>
        <begin position="305"/>
        <end position="480"/>
    </location>
</feature>
<dbReference type="InterPro" id="IPR029045">
    <property type="entry name" value="ClpP/crotonase-like_dom_sf"/>
</dbReference>
<protein>
    <submittedName>
        <fullName evidence="2">S41 family peptidase</fullName>
    </submittedName>
</protein>
<evidence type="ECO:0000259" key="1">
    <source>
        <dbReference type="Pfam" id="PF03572"/>
    </source>
</evidence>
<dbReference type="Pfam" id="PF03572">
    <property type="entry name" value="Peptidase_S41"/>
    <property type="match status" value="1"/>
</dbReference>
<sequence length="556" mass="63238">MAKFFIQCACVFTVIFNCWVIVAVDDDLIKREKLFKDVNQLAHLIESVHPDPYLSGGGKIAFHRLLQKTLRTIPAEGLTAQDFYHHIRPLVASVGDAHTWIRDPGEFTPDGIPLYLGVVEESLYVKGVSDEFKHLLGCLLLDVQGVATKELLVRQGKAMGADNVYQKLRNLAGYGFFQRTYLDRLIPEIKGKGEVSVRFQKPGGAEFVYRFSLPVNLKSNLRTAGSKITLPSTEKTSFVYEFLGESKKTVLLVIDSMTDYREAFEMWHSFGGYGLKENAANAYKKHFGTEPVDEDVIKILSKLPSATDVFKSLVEEMKKAGSNTLIIDLRKNDGGNSYMSNILIYYLYGRKKIFEISKNHSEIIKFSEYYFEQKTNIPLDEINKDRLVKLTENGYNFDKDWVSQETRPKEALKRAKIKFRESVDRMPTFKKEYDSGLFEKYYTPKNVVILSSQDTFSSGYTMMYYLNMAGAKIVGTPSSQAGNCYGDTTSFKLTHSKINGILSSKKFVIFPDDTERGKVLPVDYPLTYDKLVSYDFDLNSELLYALELFGENITRP</sequence>
<name>A0ABV6YU56_UNCC1</name>
<organism evidence="2 3">
    <name type="scientific">candidate division CSSED10-310 bacterium</name>
    <dbReference type="NCBI Taxonomy" id="2855610"/>
    <lineage>
        <taxon>Bacteria</taxon>
        <taxon>Bacteria division CSSED10-310</taxon>
    </lineage>
</organism>